<feature type="transmembrane region" description="Helical" evidence="1">
    <location>
        <begin position="165"/>
        <end position="184"/>
    </location>
</feature>
<feature type="transmembrane region" description="Helical" evidence="1">
    <location>
        <begin position="134"/>
        <end position="153"/>
    </location>
</feature>
<reference evidence="2" key="1">
    <citation type="submission" date="2022-07" db="EMBL/GenBank/DDBJ databases">
        <title>Phylogenomic reconstructions and comparative analyses of Kickxellomycotina fungi.</title>
        <authorList>
            <person name="Reynolds N.K."/>
            <person name="Stajich J.E."/>
            <person name="Barry K."/>
            <person name="Grigoriev I.V."/>
            <person name="Crous P."/>
            <person name="Smith M.E."/>
        </authorList>
    </citation>
    <scope>NUCLEOTIDE SEQUENCE</scope>
    <source>
        <strain evidence="2">BCRC 34381</strain>
    </source>
</reference>
<feature type="transmembrane region" description="Helical" evidence="1">
    <location>
        <begin position="397"/>
        <end position="415"/>
    </location>
</feature>
<accession>A0A9W7Y367</accession>
<protein>
    <recommendedName>
        <fullName evidence="4">MFS general substrate transporter</fullName>
    </recommendedName>
</protein>
<dbReference type="AlphaFoldDB" id="A0A9W7Y367"/>
<feature type="transmembrane region" description="Helical" evidence="1">
    <location>
        <begin position="243"/>
        <end position="264"/>
    </location>
</feature>
<evidence type="ECO:0000313" key="3">
    <source>
        <dbReference type="Proteomes" id="UP001143981"/>
    </source>
</evidence>
<evidence type="ECO:0000313" key="2">
    <source>
        <dbReference type="EMBL" id="KAJ1723124.1"/>
    </source>
</evidence>
<name>A0A9W7Y367_9FUNG</name>
<feature type="transmembrane region" description="Helical" evidence="1">
    <location>
        <begin position="365"/>
        <end position="385"/>
    </location>
</feature>
<dbReference type="SUPFAM" id="SSF103473">
    <property type="entry name" value="MFS general substrate transporter"/>
    <property type="match status" value="1"/>
</dbReference>
<feature type="transmembrane region" description="Helical" evidence="1">
    <location>
        <begin position="276"/>
        <end position="296"/>
    </location>
</feature>
<proteinExistence type="predicted"/>
<feature type="transmembrane region" description="Helical" evidence="1">
    <location>
        <begin position="73"/>
        <end position="91"/>
    </location>
</feature>
<gene>
    <name evidence="2" type="ORF">LPJ61_005859</name>
</gene>
<feature type="transmembrane region" description="Helical" evidence="1">
    <location>
        <begin position="219"/>
        <end position="237"/>
    </location>
</feature>
<dbReference type="OrthoDB" id="196103at2759"/>
<keyword evidence="1" id="KW-1133">Transmembrane helix</keyword>
<organism evidence="2 3">
    <name type="scientific">Coemansia biformis</name>
    <dbReference type="NCBI Taxonomy" id="1286918"/>
    <lineage>
        <taxon>Eukaryota</taxon>
        <taxon>Fungi</taxon>
        <taxon>Fungi incertae sedis</taxon>
        <taxon>Zoopagomycota</taxon>
        <taxon>Kickxellomycotina</taxon>
        <taxon>Kickxellomycetes</taxon>
        <taxon>Kickxellales</taxon>
        <taxon>Kickxellaceae</taxon>
        <taxon>Coemansia</taxon>
    </lineage>
</organism>
<feature type="transmembrane region" description="Helical" evidence="1">
    <location>
        <begin position="46"/>
        <end position="66"/>
    </location>
</feature>
<dbReference type="InterPro" id="IPR036259">
    <property type="entry name" value="MFS_trans_sf"/>
</dbReference>
<feature type="non-terminal residue" evidence="2">
    <location>
        <position position="416"/>
    </location>
</feature>
<sequence length="416" mass="45845">MRYNSPTTQLGLLAAILLLTTANRRLLSTFLLQSPPTDLNPTYDSYLPTSIISCVAGFLGIFLVNLAGVRSILVFYSLTNILLLASIVSQLHTGHDAFHTAALIIDSTGYDLGRVATLVVVLAYPSERWKARALSLFLILEYFSMTIGDIIAMQVTSTNAARSKVAIAALCLACLAPFLSAAIAPSDRIVRNNGVYLLARHSTLREELRGTLAIFKNKYMMLMIPYMFAYPFLFSAANVPHPNIQAILLYDAGKIFIILMSLTLDIQWASRRVRSLVSLCMLTVVVVSSSTVTVVIRGKHADISAIQPDWTPTEINNYLMDQSMTKQRVLLLTTYFFAGLASSFIELFGYWIIGTLTNDIKVSGRLVGTYHSVMSIGGLVGYQMVNLIHHDISMSNIPTYIAVAVTFVSLVLLYFV</sequence>
<dbReference type="EMBL" id="JANBOI010002268">
    <property type="protein sequence ID" value="KAJ1723124.1"/>
    <property type="molecule type" value="Genomic_DNA"/>
</dbReference>
<dbReference type="Proteomes" id="UP001143981">
    <property type="component" value="Unassembled WGS sequence"/>
</dbReference>
<comment type="caution">
    <text evidence="2">The sequence shown here is derived from an EMBL/GenBank/DDBJ whole genome shotgun (WGS) entry which is preliminary data.</text>
</comment>
<keyword evidence="3" id="KW-1185">Reference proteome</keyword>
<evidence type="ECO:0000256" key="1">
    <source>
        <dbReference type="SAM" id="Phobius"/>
    </source>
</evidence>
<feature type="transmembrane region" description="Helical" evidence="1">
    <location>
        <begin position="329"/>
        <end position="353"/>
    </location>
</feature>
<keyword evidence="1" id="KW-0472">Membrane</keyword>
<feature type="transmembrane region" description="Helical" evidence="1">
    <location>
        <begin position="97"/>
        <end position="122"/>
    </location>
</feature>
<evidence type="ECO:0008006" key="4">
    <source>
        <dbReference type="Google" id="ProtNLM"/>
    </source>
</evidence>
<keyword evidence="1" id="KW-0812">Transmembrane</keyword>